<sequence length="105" mass="11594">MALQRVREAAEKAKCELSSSVQTDINLPYLTMDASGPKHLNMKLTRAQFEGIVTDLIKRTIAPCQKAMQDAEVSKSDIGEVILVGGMTRMPKVWTHGIPHRGMNT</sequence>
<name>A6J2W9_RAT</name>
<dbReference type="FunFam" id="3.90.640.10:FF:000003">
    <property type="entry name" value="Molecular chaperone DnaK"/>
    <property type="match status" value="1"/>
</dbReference>
<accession>A6J2W9</accession>
<dbReference type="AlphaFoldDB" id="A6J2W9"/>
<proteinExistence type="inferred from homology"/>
<evidence type="ECO:0000313" key="4">
    <source>
        <dbReference type="EMBL" id="EDL76251.1"/>
    </source>
</evidence>
<dbReference type="InterPro" id="IPR043129">
    <property type="entry name" value="ATPase_NBD"/>
</dbReference>
<evidence type="ECO:0000313" key="5">
    <source>
        <dbReference type="Proteomes" id="UP000234681"/>
    </source>
</evidence>
<organism evidence="4 5">
    <name type="scientific">Rattus norvegicus</name>
    <name type="common">Rat</name>
    <dbReference type="NCBI Taxonomy" id="10116"/>
    <lineage>
        <taxon>Eukaryota</taxon>
        <taxon>Metazoa</taxon>
        <taxon>Chordata</taxon>
        <taxon>Craniata</taxon>
        <taxon>Vertebrata</taxon>
        <taxon>Euteleostomi</taxon>
        <taxon>Mammalia</taxon>
        <taxon>Eutheria</taxon>
        <taxon>Euarchontoglires</taxon>
        <taxon>Glires</taxon>
        <taxon>Rodentia</taxon>
        <taxon>Myomorpha</taxon>
        <taxon>Muroidea</taxon>
        <taxon>Muridae</taxon>
        <taxon>Murinae</taxon>
        <taxon>Rattus</taxon>
    </lineage>
</organism>
<protein>
    <submittedName>
        <fullName evidence="4">Heat shock 70kDa protein 9A (Predicted)</fullName>
    </submittedName>
</protein>
<dbReference type="EMBL" id="CH473974">
    <property type="protein sequence ID" value="EDL76251.1"/>
    <property type="molecule type" value="Genomic_DNA"/>
</dbReference>
<dbReference type="Pfam" id="PF00012">
    <property type="entry name" value="HSP70"/>
    <property type="match status" value="1"/>
</dbReference>
<keyword evidence="3" id="KW-0067">ATP-binding</keyword>
<keyword evidence="4" id="KW-0346">Stress response</keyword>
<dbReference type="Gene3D" id="3.90.640.10">
    <property type="entry name" value="Actin, Chain A, domain 4"/>
    <property type="match status" value="1"/>
</dbReference>
<keyword evidence="2" id="KW-0547">Nucleotide-binding</keyword>
<reference evidence="5" key="1">
    <citation type="submission" date="2005-09" db="EMBL/GenBank/DDBJ databases">
        <authorList>
            <person name="Mural R.J."/>
            <person name="Li P.W."/>
            <person name="Adams M.D."/>
            <person name="Amanatides P.G."/>
            <person name="Baden-Tillson H."/>
            <person name="Barnstead M."/>
            <person name="Chin S.H."/>
            <person name="Dew I."/>
            <person name="Evans C.A."/>
            <person name="Ferriera S."/>
            <person name="Flanigan M."/>
            <person name="Fosler C."/>
            <person name="Glodek A."/>
            <person name="Gu Z."/>
            <person name="Holt R.A."/>
            <person name="Jennings D."/>
            <person name="Kraft C.L."/>
            <person name="Lu F."/>
            <person name="Nguyen T."/>
            <person name="Nusskern D.R."/>
            <person name="Pfannkoch C.M."/>
            <person name="Sitter C."/>
            <person name="Sutton G.G."/>
            <person name="Venter J.C."/>
            <person name="Wang Z."/>
            <person name="Woodage T."/>
            <person name="Zheng X.H."/>
            <person name="Zhong F."/>
        </authorList>
    </citation>
    <scope>NUCLEOTIDE SEQUENCE [LARGE SCALE GENOMIC DNA]</scope>
    <source>
        <strain>BN</strain>
        <strain evidence="5">Sprague-Dawley</strain>
    </source>
</reference>
<dbReference type="PANTHER" id="PTHR19375">
    <property type="entry name" value="HEAT SHOCK PROTEIN 70KDA"/>
    <property type="match status" value="1"/>
</dbReference>
<dbReference type="Gene3D" id="3.30.420.40">
    <property type="match status" value="1"/>
</dbReference>
<evidence type="ECO:0000256" key="3">
    <source>
        <dbReference type="ARBA" id="ARBA00022840"/>
    </source>
</evidence>
<dbReference type="SUPFAM" id="SSF53067">
    <property type="entry name" value="Actin-like ATPase domain"/>
    <property type="match status" value="1"/>
</dbReference>
<dbReference type="Proteomes" id="UP000234681">
    <property type="component" value="Chromosome 18"/>
</dbReference>
<dbReference type="InterPro" id="IPR013126">
    <property type="entry name" value="Hsp_70_fam"/>
</dbReference>
<dbReference type="GO" id="GO:0005524">
    <property type="term" value="F:ATP binding"/>
    <property type="evidence" value="ECO:0007669"/>
    <property type="project" value="UniProtKB-KW"/>
</dbReference>
<gene>
    <name evidence="4" type="primary">Hspa9a_predicted</name>
    <name evidence="4" type="ORF">rCG_49592</name>
</gene>
<evidence type="ECO:0000256" key="2">
    <source>
        <dbReference type="ARBA" id="ARBA00022741"/>
    </source>
</evidence>
<comment type="similarity">
    <text evidence="1">Belongs to the heat shock protein 70 family.</text>
</comment>
<evidence type="ECO:0000256" key="1">
    <source>
        <dbReference type="ARBA" id="ARBA00007381"/>
    </source>
</evidence>
<dbReference type="GO" id="GO:0140662">
    <property type="term" value="F:ATP-dependent protein folding chaperone"/>
    <property type="evidence" value="ECO:0007669"/>
    <property type="project" value="InterPro"/>
</dbReference>